<dbReference type="Pfam" id="PF13413">
    <property type="entry name" value="HTH_25"/>
    <property type="match status" value="1"/>
</dbReference>
<dbReference type="SMART" id="SM00530">
    <property type="entry name" value="HTH_XRE"/>
    <property type="match status" value="1"/>
</dbReference>
<dbReference type="GO" id="GO:0003677">
    <property type="term" value="F:DNA binding"/>
    <property type="evidence" value="ECO:0007669"/>
    <property type="project" value="InterPro"/>
</dbReference>
<proteinExistence type="predicted"/>
<keyword evidence="1" id="KW-0812">Transmembrane</keyword>
<keyword evidence="4" id="KW-1185">Reference proteome</keyword>
<sequence>MSFGRDLQLERERRGITLEAVAEGTKVSSRHLRALEADDAENMPGGVFNRGMVRSYCRFLNLPEEEWLERFSGTDRPAPEPDLAEFAENVKRSRVPGPPNMRGRWLVAALLLVILGGAGYASWKYVIRPRLGAPLSTVPVDSRPTR</sequence>
<organism evidence="3 4">
    <name type="scientific">Bryocella elongata</name>
    <dbReference type="NCBI Taxonomy" id="863522"/>
    <lineage>
        <taxon>Bacteria</taxon>
        <taxon>Pseudomonadati</taxon>
        <taxon>Acidobacteriota</taxon>
        <taxon>Terriglobia</taxon>
        <taxon>Terriglobales</taxon>
        <taxon>Acidobacteriaceae</taxon>
        <taxon>Bryocella</taxon>
    </lineage>
</organism>
<gene>
    <name evidence="3" type="ORF">SAMN05421819_3024</name>
</gene>
<feature type="transmembrane region" description="Helical" evidence="1">
    <location>
        <begin position="105"/>
        <end position="123"/>
    </location>
</feature>
<dbReference type="PANTHER" id="PTHR34475">
    <property type="match status" value="1"/>
</dbReference>
<keyword evidence="1" id="KW-0472">Membrane</keyword>
<dbReference type="InterPro" id="IPR001387">
    <property type="entry name" value="Cro/C1-type_HTH"/>
</dbReference>
<feature type="domain" description="HTH cro/C1-type" evidence="2">
    <location>
        <begin position="6"/>
        <end position="67"/>
    </location>
</feature>
<protein>
    <submittedName>
        <fullName evidence="3">Helix-turn-helix domain-containing protein</fullName>
    </submittedName>
</protein>
<dbReference type="EMBL" id="FNVA01000005">
    <property type="protein sequence ID" value="SEG45563.1"/>
    <property type="molecule type" value="Genomic_DNA"/>
</dbReference>
<reference evidence="3 4" key="1">
    <citation type="submission" date="2016-10" db="EMBL/GenBank/DDBJ databases">
        <authorList>
            <person name="de Groot N.N."/>
        </authorList>
    </citation>
    <scope>NUCLEOTIDE SEQUENCE [LARGE SCALE GENOMIC DNA]</scope>
    <source>
        <strain evidence="3 4">DSM 22489</strain>
    </source>
</reference>
<dbReference type="SUPFAM" id="SSF47413">
    <property type="entry name" value="lambda repressor-like DNA-binding domains"/>
    <property type="match status" value="1"/>
</dbReference>
<dbReference type="AlphaFoldDB" id="A0A1H6A9Z4"/>
<evidence type="ECO:0000259" key="2">
    <source>
        <dbReference type="SMART" id="SM00530"/>
    </source>
</evidence>
<evidence type="ECO:0000313" key="3">
    <source>
        <dbReference type="EMBL" id="SEG45563.1"/>
    </source>
</evidence>
<evidence type="ECO:0000313" key="4">
    <source>
        <dbReference type="Proteomes" id="UP000236728"/>
    </source>
</evidence>
<dbReference type="Gene3D" id="1.10.260.40">
    <property type="entry name" value="lambda repressor-like DNA-binding domains"/>
    <property type="match status" value="1"/>
</dbReference>
<dbReference type="CDD" id="cd00093">
    <property type="entry name" value="HTH_XRE"/>
    <property type="match status" value="1"/>
</dbReference>
<keyword evidence="1" id="KW-1133">Transmembrane helix</keyword>
<dbReference type="InterPro" id="IPR050400">
    <property type="entry name" value="Bact_Cytoskel_RodZ"/>
</dbReference>
<name>A0A1H6A9Z4_9BACT</name>
<dbReference type="OrthoDB" id="9797543at2"/>
<evidence type="ECO:0000256" key="1">
    <source>
        <dbReference type="SAM" id="Phobius"/>
    </source>
</evidence>
<dbReference type="InterPro" id="IPR010982">
    <property type="entry name" value="Lambda_DNA-bd_dom_sf"/>
</dbReference>
<dbReference type="RefSeq" id="WP_160115174.1">
    <property type="nucleotide sequence ID" value="NZ_FNVA01000005.1"/>
</dbReference>
<dbReference type="PANTHER" id="PTHR34475:SF1">
    <property type="entry name" value="CYTOSKELETON PROTEIN RODZ"/>
    <property type="match status" value="1"/>
</dbReference>
<accession>A0A1H6A9Z4</accession>
<dbReference type="Proteomes" id="UP000236728">
    <property type="component" value="Unassembled WGS sequence"/>
</dbReference>